<name>A0A9P9KDJ7_FUSSL</name>
<dbReference type="SUPFAM" id="SSF57667">
    <property type="entry name" value="beta-beta-alpha zinc fingers"/>
    <property type="match status" value="1"/>
</dbReference>
<dbReference type="InterPro" id="IPR013087">
    <property type="entry name" value="Znf_C2H2_type"/>
</dbReference>
<keyword evidence="1" id="KW-0862">Zinc</keyword>
<evidence type="ECO:0000313" key="5">
    <source>
        <dbReference type="Proteomes" id="UP000736672"/>
    </source>
</evidence>
<dbReference type="PANTHER" id="PTHR35391:SF7">
    <property type="entry name" value="C2H2-TYPE DOMAIN-CONTAINING PROTEIN"/>
    <property type="match status" value="1"/>
</dbReference>
<dbReference type="Proteomes" id="UP000736672">
    <property type="component" value="Unassembled WGS sequence"/>
</dbReference>
<dbReference type="EMBL" id="JAGTJS010000011">
    <property type="protein sequence ID" value="KAH7253380.1"/>
    <property type="molecule type" value="Genomic_DNA"/>
</dbReference>
<feature type="region of interest" description="Disordered" evidence="2">
    <location>
        <begin position="433"/>
        <end position="469"/>
    </location>
</feature>
<feature type="compositionally biased region" description="Acidic residues" evidence="2">
    <location>
        <begin position="438"/>
        <end position="463"/>
    </location>
</feature>
<dbReference type="PROSITE" id="PS00028">
    <property type="entry name" value="ZINC_FINGER_C2H2_1"/>
    <property type="match status" value="1"/>
</dbReference>
<dbReference type="PROSITE" id="PS50157">
    <property type="entry name" value="ZINC_FINGER_C2H2_2"/>
    <property type="match status" value="1"/>
</dbReference>
<dbReference type="Pfam" id="PF26177">
    <property type="entry name" value="zf_C2H2_17_1st"/>
    <property type="match status" value="1"/>
</dbReference>
<proteinExistence type="predicted"/>
<dbReference type="InterPro" id="IPR036236">
    <property type="entry name" value="Znf_C2H2_sf"/>
</dbReference>
<evidence type="ECO:0000256" key="2">
    <source>
        <dbReference type="SAM" id="MobiDB-lite"/>
    </source>
</evidence>
<dbReference type="AlphaFoldDB" id="A0A9P9KDJ7"/>
<dbReference type="OrthoDB" id="20872at2759"/>
<keyword evidence="5" id="KW-1185">Reference proteome</keyword>
<dbReference type="GO" id="GO:0008270">
    <property type="term" value="F:zinc ion binding"/>
    <property type="evidence" value="ECO:0007669"/>
    <property type="project" value="UniProtKB-KW"/>
</dbReference>
<protein>
    <recommendedName>
        <fullName evidence="3">C2H2-type domain-containing protein</fullName>
    </recommendedName>
</protein>
<accession>A0A9P9KDJ7</accession>
<organism evidence="4 5">
    <name type="scientific">Fusarium solani</name>
    <name type="common">Filamentous fungus</name>
    <dbReference type="NCBI Taxonomy" id="169388"/>
    <lineage>
        <taxon>Eukaryota</taxon>
        <taxon>Fungi</taxon>
        <taxon>Dikarya</taxon>
        <taxon>Ascomycota</taxon>
        <taxon>Pezizomycotina</taxon>
        <taxon>Sordariomycetes</taxon>
        <taxon>Hypocreomycetidae</taxon>
        <taxon>Hypocreales</taxon>
        <taxon>Nectriaceae</taxon>
        <taxon>Fusarium</taxon>
        <taxon>Fusarium solani species complex</taxon>
    </lineage>
</organism>
<evidence type="ECO:0000256" key="1">
    <source>
        <dbReference type="PROSITE-ProRule" id="PRU00042"/>
    </source>
</evidence>
<keyword evidence="1" id="KW-0479">Metal-binding</keyword>
<sequence length="628" mass="70875">MATSPRPSGAESSWISKWNTSQATVKPTSITTQLCEECMTTLKIVHRHLLSRMDFSKSAVRCYDRALGSFILSIDGYEVLKGGLDQVVADSWTLRRLILGFLSDISRSLAEGFVPILGLSDEYSAQVSSLRTAFYEAETLLQVGHKMNPDWEAGADPDSTSDAESDRSDDSTQESTISDSRDFDELLADLKTDIQCLRDLGPLIESPFVERPKQPEDTAPVSLQITWEAYQPYRDRIFQRFPQAQANLVERLARANLDRFRKIQEDGRENLIKEQQHDEAASRISGSVRYRDSALGTSLATGSIYAETLMAYGQTEDLAVRVPPLPEEAKSGMPFECLACGRNVSIKNNSAWKKHLWRDLRPWICHDSTCDFGNEPFASREDWIEHLEFDHGFQLAWSSFKCPLCHEETGEGKTAVIHHLASHMEEISLAALPSGYDSDNDLEESDDQDKDEDKDEDENEDRDGDVNGEIIQVKASEASQVVEYLLATGAAVTADEQSVDIWPSPNVFDVNSKDYNPMNPYADAAPHEDGFYHCPWEGQPDCNHKPDKLEANYNKFVESHLNPYRCKAASCEGAGFSSHAHLYRHEVETHGMHKNSESFLCTYEGCKRCFSRKRNLQRHMKRYHNDNA</sequence>
<reference evidence="4" key="1">
    <citation type="journal article" date="2021" name="Nat. Commun.">
        <title>Genetic determinants of endophytism in the Arabidopsis root mycobiome.</title>
        <authorList>
            <person name="Mesny F."/>
            <person name="Miyauchi S."/>
            <person name="Thiergart T."/>
            <person name="Pickel B."/>
            <person name="Atanasova L."/>
            <person name="Karlsson M."/>
            <person name="Huettel B."/>
            <person name="Barry K.W."/>
            <person name="Haridas S."/>
            <person name="Chen C."/>
            <person name="Bauer D."/>
            <person name="Andreopoulos W."/>
            <person name="Pangilinan J."/>
            <person name="LaButti K."/>
            <person name="Riley R."/>
            <person name="Lipzen A."/>
            <person name="Clum A."/>
            <person name="Drula E."/>
            <person name="Henrissat B."/>
            <person name="Kohler A."/>
            <person name="Grigoriev I.V."/>
            <person name="Martin F.M."/>
            <person name="Hacquard S."/>
        </authorList>
    </citation>
    <scope>NUCLEOTIDE SEQUENCE</scope>
    <source>
        <strain evidence="4">FSSC 5 MPI-SDFR-AT-0091</strain>
    </source>
</reference>
<dbReference type="InterPro" id="IPR058925">
    <property type="entry name" value="zf-C2H2_AcuF"/>
</dbReference>
<dbReference type="Gene3D" id="3.30.160.60">
    <property type="entry name" value="Classic Zinc Finger"/>
    <property type="match status" value="1"/>
</dbReference>
<feature type="domain" description="C2H2-type" evidence="3">
    <location>
        <begin position="599"/>
        <end position="628"/>
    </location>
</feature>
<feature type="region of interest" description="Disordered" evidence="2">
    <location>
        <begin position="148"/>
        <end position="178"/>
    </location>
</feature>
<comment type="caution">
    <text evidence="4">The sequence shown here is derived from an EMBL/GenBank/DDBJ whole genome shotgun (WGS) entry which is preliminary data.</text>
</comment>
<dbReference type="PANTHER" id="PTHR35391">
    <property type="entry name" value="C2H2-TYPE DOMAIN-CONTAINING PROTEIN-RELATED"/>
    <property type="match status" value="1"/>
</dbReference>
<feature type="compositionally biased region" description="Acidic residues" evidence="2">
    <location>
        <begin position="153"/>
        <end position="163"/>
    </location>
</feature>
<gene>
    <name evidence="4" type="ORF">B0J15DRAFT_39603</name>
</gene>
<keyword evidence="1" id="KW-0863">Zinc-finger</keyword>
<evidence type="ECO:0000259" key="3">
    <source>
        <dbReference type="PROSITE" id="PS50157"/>
    </source>
</evidence>
<evidence type="ECO:0000313" key="4">
    <source>
        <dbReference type="EMBL" id="KAH7253380.1"/>
    </source>
</evidence>
<dbReference type="InterPro" id="IPR059009">
    <property type="entry name" value="Znf_C2H2_17_1st"/>
</dbReference>
<dbReference type="SMART" id="SM00355">
    <property type="entry name" value="ZnF_C2H2"/>
    <property type="match status" value="4"/>
</dbReference>
<dbReference type="Pfam" id="PF26082">
    <property type="entry name" value="zf-C2H2_AcuF"/>
    <property type="match status" value="1"/>
</dbReference>